<dbReference type="AlphaFoldDB" id="A0A5M8QDC4"/>
<dbReference type="Gene3D" id="3.40.630.30">
    <property type="match status" value="1"/>
</dbReference>
<dbReference type="InterPro" id="IPR016181">
    <property type="entry name" value="Acyl_CoA_acyltransferase"/>
</dbReference>
<dbReference type="PROSITE" id="PS51186">
    <property type="entry name" value="GNAT"/>
    <property type="match status" value="1"/>
</dbReference>
<dbReference type="EMBL" id="VOIR01000014">
    <property type="protein sequence ID" value="KAA6432900.1"/>
    <property type="molecule type" value="Genomic_DNA"/>
</dbReference>
<reference evidence="2 3" key="1">
    <citation type="submission" date="2019-08" db="EMBL/GenBank/DDBJ databases">
        <title>Agrococcus lahaulensis sp. nov., isolated from a cold desert of the Indian Himalayas.</title>
        <authorList>
            <person name="Qu J.H."/>
        </authorList>
    </citation>
    <scope>NUCLEOTIDE SEQUENCE [LARGE SCALE GENOMIC DNA]</scope>
    <source>
        <strain evidence="2 3">NS18</strain>
    </source>
</reference>
<organism evidence="2 3">
    <name type="scientific">Agrococcus sediminis</name>
    <dbReference type="NCBI Taxonomy" id="2599924"/>
    <lineage>
        <taxon>Bacteria</taxon>
        <taxon>Bacillati</taxon>
        <taxon>Actinomycetota</taxon>
        <taxon>Actinomycetes</taxon>
        <taxon>Micrococcales</taxon>
        <taxon>Microbacteriaceae</taxon>
        <taxon>Agrococcus</taxon>
    </lineage>
</organism>
<evidence type="ECO:0000259" key="1">
    <source>
        <dbReference type="PROSITE" id="PS51186"/>
    </source>
</evidence>
<accession>A0A5M8QDC4</accession>
<dbReference type="SUPFAM" id="SSF55729">
    <property type="entry name" value="Acyl-CoA N-acyltransferases (Nat)"/>
    <property type="match status" value="1"/>
</dbReference>
<dbReference type="InterPro" id="IPR053144">
    <property type="entry name" value="Acetyltransferase_Butenolide"/>
</dbReference>
<comment type="caution">
    <text evidence="2">The sequence shown here is derived from an EMBL/GenBank/DDBJ whole genome shotgun (WGS) entry which is preliminary data.</text>
</comment>
<sequence>MGGEHGAPAVTDLALRRELLAGYELDTDRSRLDLERVHRWLSTDAYWAMGRSMDVLRRAVEGSASFGVYAPDGAQVGFARLITDGATFGWLCDVYIDRAARGLGLGTALANAIVDAVEPMGLKRIMLVTADAHEVYATAGFVVAPNPEQLMARISPTA</sequence>
<evidence type="ECO:0000313" key="2">
    <source>
        <dbReference type="EMBL" id="KAA6432900.1"/>
    </source>
</evidence>
<dbReference type="Pfam" id="PF00583">
    <property type="entry name" value="Acetyltransf_1"/>
    <property type="match status" value="1"/>
</dbReference>
<gene>
    <name evidence="2" type="ORF">FQ330_07990</name>
</gene>
<protein>
    <submittedName>
        <fullName evidence="2">GNAT family N-acetyltransferase</fullName>
    </submittedName>
</protein>
<feature type="domain" description="N-acetyltransferase" evidence="1">
    <location>
        <begin position="23"/>
        <end position="158"/>
    </location>
</feature>
<keyword evidence="3" id="KW-1185">Reference proteome</keyword>
<dbReference type="PANTHER" id="PTHR43233:SF1">
    <property type="entry name" value="FAMILY N-ACETYLTRANSFERASE, PUTATIVE (AFU_ORTHOLOGUE AFUA_6G03350)-RELATED"/>
    <property type="match status" value="1"/>
</dbReference>
<dbReference type="RefSeq" id="WP_146356597.1">
    <property type="nucleotide sequence ID" value="NZ_VOIR01000014.1"/>
</dbReference>
<dbReference type="CDD" id="cd04301">
    <property type="entry name" value="NAT_SF"/>
    <property type="match status" value="1"/>
</dbReference>
<dbReference type="GO" id="GO:0016747">
    <property type="term" value="F:acyltransferase activity, transferring groups other than amino-acyl groups"/>
    <property type="evidence" value="ECO:0007669"/>
    <property type="project" value="InterPro"/>
</dbReference>
<keyword evidence="2" id="KW-0808">Transferase</keyword>
<evidence type="ECO:0000313" key="3">
    <source>
        <dbReference type="Proteomes" id="UP000323221"/>
    </source>
</evidence>
<proteinExistence type="predicted"/>
<dbReference type="Proteomes" id="UP000323221">
    <property type="component" value="Unassembled WGS sequence"/>
</dbReference>
<dbReference type="InterPro" id="IPR000182">
    <property type="entry name" value="GNAT_dom"/>
</dbReference>
<dbReference type="OrthoDB" id="3216107at2"/>
<name>A0A5M8QDC4_9MICO</name>
<dbReference type="PANTHER" id="PTHR43233">
    <property type="entry name" value="FAMILY N-ACETYLTRANSFERASE, PUTATIVE (AFU_ORTHOLOGUE AFUA_6G03350)-RELATED"/>
    <property type="match status" value="1"/>
</dbReference>